<dbReference type="Gene3D" id="3.60.15.10">
    <property type="entry name" value="Ribonuclease Z/Hydroxyacylglutathione hydrolase-like"/>
    <property type="match status" value="1"/>
</dbReference>
<dbReference type="EMBL" id="WUUT01000001">
    <property type="protein sequence ID" value="MXR50506.1"/>
    <property type="molecule type" value="Genomic_DNA"/>
</dbReference>
<dbReference type="OrthoDB" id="197151at2157"/>
<dbReference type="RefSeq" id="WP_159762631.1">
    <property type="nucleotide sequence ID" value="NZ_WUUT01000001.1"/>
</dbReference>
<dbReference type="PANTHER" id="PTHR42951">
    <property type="entry name" value="METALLO-BETA-LACTAMASE DOMAIN-CONTAINING"/>
    <property type="match status" value="1"/>
</dbReference>
<dbReference type="InterPro" id="IPR036866">
    <property type="entry name" value="RibonucZ/Hydroxyglut_hydro"/>
</dbReference>
<feature type="domain" description="Metallo-beta-lactamase" evidence="1">
    <location>
        <begin position="16"/>
        <end position="205"/>
    </location>
</feature>
<dbReference type="Proteomes" id="UP000466535">
    <property type="component" value="Unassembled WGS sequence"/>
</dbReference>
<dbReference type="InterPro" id="IPR001279">
    <property type="entry name" value="Metallo-B-lactamas"/>
</dbReference>
<dbReference type="Pfam" id="PF00753">
    <property type="entry name" value="Lactamase_B"/>
    <property type="match status" value="1"/>
</dbReference>
<name>A0A6B0T2P3_9EURY</name>
<evidence type="ECO:0000313" key="2">
    <source>
        <dbReference type="EMBL" id="MXR50506.1"/>
    </source>
</evidence>
<organism evidence="2 3">
    <name type="scientific">Halovenus carboxidivorans</name>
    <dbReference type="NCBI Taxonomy" id="2692199"/>
    <lineage>
        <taxon>Archaea</taxon>
        <taxon>Methanobacteriati</taxon>
        <taxon>Methanobacteriota</taxon>
        <taxon>Stenosarchaea group</taxon>
        <taxon>Halobacteria</taxon>
        <taxon>Halobacteriales</taxon>
        <taxon>Haloarculaceae</taxon>
        <taxon>Halovenus</taxon>
    </lineage>
</organism>
<sequence>MCRQLREHVWWIDLSGVNAYLVDDDGTWTLIDAGMPWHHEEIQQAVAEVAGSIAAVDRVLLTHYDLDHVGALARLDGLDAPIYVGRADYPFLVGQHKPPLNNHKGAFQRAVGWLVDSPDGPVETIEDGDQIGSFTAHHAPGHTPGHTVYASETLSTGILGDLVREDDGELVPSPYVISYDTDDVRDSLRALPDELPAFEAACQGHGVPFREGGYDRLRECAAGY</sequence>
<dbReference type="GO" id="GO:0016787">
    <property type="term" value="F:hydrolase activity"/>
    <property type="evidence" value="ECO:0007669"/>
    <property type="project" value="UniProtKB-KW"/>
</dbReference>
<reference evidence="2 3" key="1">
    <citation type="submission" date="2019-12" db="EMBL/GenBank/DDBJ databases">
        <title>Isolation and characterization of three novel carbon monoxide-oxidizing members of Halobacteria from salione crusts and soils.</title>
        <authorList>
            <person name="Myers M.R."/>
            <person name="King G.M."/>
        </authorList>
    </citation>
    <scope>NUCLEOTIDE SEQUENCE [LARGE SCALE GENOMIC DNA]</scope>
    <source>
        <strain evidence="2 3">WSH3</strain>
    </source>
</reference>
<dbReference type="InterPro" id="IPR050855">
    <property type="entry name" value="NDM-1-like"/>
</dbReference>
<keyword evidence="2" id="KW-0378">Hydrolase</keyword>
<dbReference type="CDD" id="cd07721">
    <property type="entry name" value="yflN-like_MBL-fold"/>
    <property type="match status" value="1"/>
</dbReference>
<keyword evidence="3" id="KW-1185">Reference proteome</keyword>
<dbReference type="PANTHER" id="PTHR42951:SF4">
    <property type="entry name" value="ACYL-COENZYME A THIOESTERASE MBLAC2"/>
    <property type="match status" value="1"/>
</dbReference>
<protein>
    <submittedName>
        <fullName evidence="2">MBL fold metallo-hydrolase</fullName>
    </submittedName>
</protein>
<comment type="caution">
    <text evidence="2">The sequence shown here is derived from an EMBL/GenBank/DDBJ whole genome shotgun (WGS) entry which is preliminary data.</text>
</comment>
<proteinExistence type="predicted"/>
<dbReference type="SMART" id="SM00849">
    <property type="entry name" value="Lactamase_B"/>
    <property type="match status" value="1"/>
</dbReference>
<dbReference type="AlphaFoldDB" id="A0A6B0T2P3"/>
<gene>
    <name evidence="2" type="ORF">GRX03_02645</name>
</gene>
<evidence type="ECO:0000259" key="1">
    <source>
        <dbReference type="SMART" id="SM00849"/>
    </source>
</evidence>
<accession>A0A6B0T2P3</accession>
<evidence type="ECO:0000313" key="3">
    <source>
        <dbReference type="Proteomes" id="UP000466535"/>
    </source>
</evidence>
<dbReference type="SUPFAM" id="SSF56281">
    <property type="entry name" value="Metallo-hydrolase/oxidoreductase"/>
    <property type="match status" value="1"/>
</dbReference>